<dbReference type="EMBL" id="FBWK01000048">
    <property type="protein sequence ID" value="CUX45795.1"/>
    <property type="molecule type" value="Genomic_DNA"/>
</dbReference>
<dbReference type="SUPFAM" id="SSF50331">
    <property type="entry name" value="MOP-like"/>
    <property type="match status" value="1"/>
</dbReference>
<dbReference type="GO" id="GO:0055052">
    <property type="term" value="C:ATP-binding cassette (ABC) transporter complex, substrate-binding subunit-containing"/>
    <property type="evidence" value="ECO:0007669"/>
    <property type="project" value="TreeGrafter"/>
</dbReference>
<dbReference type="AlphaFoldDB" id="A0A1S7R2Q7"/>
<dbReference type="RefSeq" id="WP_046799791.1">
    <property type="nucleotide sequence ID" value="NZ_LT009724.1"/>
</dbReference>
<dbReference type="GO" id="GO:0016887">
    <property type="term" value="F:ATP hydrolysis activity"/>
    <property type="evidence" value="ECO:0007669"/>
    <property type="project" value="InterPro"/>
</dbReference>
<dbReference type="PANTHER" id="PTHR43875:SF15">
    <property type="entry name" value="TREHALOSE IMPORT ATP-BINDING PROTEIN SUGC"/>
    <property type="match status" value="1"/>
</dbReference>
<dbReference type="STRING" id="1183432.AGR3A_Lc120054"/>
<dbReference type="Gene3D" id="2.40.50.100">
    <property type="match status" value="1"/>
</dbReference>
<reference evidence="12" key="1">
    <citation type="submission" date="2016-01" db="EMBL/GenBank/DDBJ databases">
        <authorList>
            <person name="Regsiter A."/>
            <person name="william w."/>
        </authorList>
    </citation>
    <scope>NUCLEOTIDE SEQUENCE [LARGE SCALE GENOMIC DNA]</scope>
    <source>
        <strain evidence="12">CFBP 6623</strain>
    </source>
</reference>
<dbReference type="InterPro" id="IPR008995">
    <property type="entry name" value="Mo/tungstate-bd_C_term_dom"/>
</dbReference>
<keyword evidence="9" id="KW-0472">Membrane</keyword>
<dbReference type="InterPro" id="IPR047641">
    <property type="entry name" value="ABC_transpr_MalK/UgpC-like"/>
</dbReference>
<keyword evidence="3" id="KW-0813">Transport</keyword>
<dbReference type="Pfam" id="PF08402">
    <property type="entry name" value="TOBE_2"/>
    <property type="match status" value="1"/>
</dbReference>
<dbReference type="SUPFAM" id="SSF52540">
    <property type="entry name" value="P-loop containing nucleoside triphosphate hydrolases"/>
    <property type="match status" value="1"/>
</dbReference>
<keyword evidence="12" id="KW-1185">Reference proteome</keyword>
<dbReference type="Proteomes" id="UP000191988">
    <property type="component" value="Unassembled WGS sequence"/>
</dbReference>
<dbReference type="InterPro" id="IPR027417">
    <property type="entry name" value="P-loop_NTPase"/>
</dbReference>
<name>A0A1S7R2Q7_9HYPH</name>
<dbReference type="PANTHER" id="PTHR43875">
    <property type="entry name" value="MALTODEXTRIN IMPORT ATP-BINDING PROTEIN MSMX"/>
    <property type="match status" value="1"/>
</dbReference>
<gene>
    <name evidence="11" type="ORF">AGR3A_Lc120054</name>
</gene>
<keyword evidence="11" id="KW-0378">Hydrolase</keyword>
<accession>A0A1S7R2Q7</accession>
<dbReference type="InterPro" id="IPR012340">
    <property type="entry name" value="NA-bd_OB-fold"/>
</dbReference>
<evidence type="ECO:0000256" key="9">
    <source>
        <dbReference type="ARBA" id="ARBA00023136"/>
    </source>
</evidence>
<dbReference type="SMART" id="SM00382">
    <property type="entry name" value="AAA"/>
    <property type="match status" value="1"/>
</dbReference>
<feature type="domain" description="ABC transporter" evidence="10">
    <location>
        <begin position="4"/>
        <end position="234"/>
    </location>
</feature>
<keyword evidence="7 11" id="KW-0067">ATP-binding</keyword>
<dbReference type="InterPro" id="IPR013611">
    <property type="entry name" value="Transp-assoc_OB_typ2"/>
</dbReference>
<keyword evidence="8" id="KW-1278">Translocase</keyword>
<evidence type="ECO:0000256" key="2">
    <source>
        <dbReference type="ARBA" id="ARBA00005417"/>
    </source>
</evidence>
<evidence type="ECO:0000256" key="8">
    <source>
        <dbReference type="ARBA" id="ARBA00022967"/>
    </source>
</evidence>
<keyword evidence="5" id="KW-0997">Cell inner membrane</keyword>
<protein>
    <submittedName>
        <fullName evidence="11">ATP-binding transport protein smoK (Protein polK)ABC transporter</fullName>
        <ecNumber evidence="11">3.6.3.30</ecNumber>
    </submittedName>
</protein>
<keyword evidence="4" id="KW-1003">Cell membrane</keyword>
<dbReference type="InterPro" id="IPR003439">
    <property type="entry name" value="ABC_transporter-like_ATP-bd"/>
</dbReference>
<evidence type="ECO:0000256" key="7">
    <source>
        <dbReference type="ARBA" id="ARBA00022840"/>
    </source>
</evidence>
<proteinExistence type="inferred from homology"/>
<dbReference type="InterPro" id="IPR003593">
    <property type="entry name" value="AAA+_ATPase"/>
</dbReference>
<dbReference type="Gene3D" id="3.40.50.300">
    <property type="entry name" value="P-loop containing nucleotide triphosphate hydrolases"/>
    <property type="match status" value="1"/>
</dbReference>
<evidence type="ECO:0000256" key="3">
    <source>
        <dbReference type="ARBA" id="ARBA00022448"/>
    </source>
</evidence>
<dbReference type="PROSITE" id="PS50893">
    <property type="entry name" value="ABC_TRANSPORTER_2"/>
    <property type="match status" value="1"/>
</dbReference>
<evidence type="ECO:0000313" key="11">
    <source>
        <dbReference type="EMBL" id="CUX45795.1"/>
    </source>
</evidence>
<dbReference type="GO" id="GO:0005524">
    <property type="term" value="F:ATP binding"/>
    <property type="evidence" value="ECO:0007669"/>
    <property type="project" value="UniProtKB-KW"/>
</dbReference>
<keyword evidence="6" id="KW-0547">Nucleotide-binding</keyword>
<dbReference type="PROSITE" id="PS00211">
    <property type="entry name" value="ABC_TRANSPORTER_1"/>
    <property type="match status" value="1"/>
</dbReference>
<dbReference type="EC" id="3.6.3.30" evidence="11"/>
<comment type="similarity">
    <text evidence="2">Belongs to the ABC transporter superfamily.</text>
</comment>
<dbReference type="InterPro" id="IPR017871">
    <property type="entry name" value="ABC_transporter-like_CS"/>
</dbReference>
<dbReference type="FunFam" id="3.40.50.300:FF:000042">
    <property type="entry name" value="Maltose/maltodextrin ABC transporter, ATP-binding protein"/>
    <property type="match status" value="1"/>
</dbReference>
<evidence type="ECO:0000256" key="4">
    <source>
        <dbReference type="ARBA" id="ARBA00022475"/>
    </source>
</evidence>
<evidence type="ECO:0000256" key="5">
    <source>
        <dbReference type="ARBA" id="ARBA00022519"/>
    </source>
</evidence>
<organism evidence="11 12">
    <name type="scientific">Agrobacterium tomkonis CFBP 6623</name>
    <dbReference type="NCBI Taxonomy" id="1183432"/>
    <lineage>
        <taxon>Bacteria</taxon>
        <taxon>Pseudomonadati</taxon>
        <taxon>Pseudomonadota</taxon>
        <taxon>Alphaproteobacteria</taxon>
        <taxon>Hyphomicrobiales</taxon>
        <taxon>Rhizobiaceae</taxon>
        <taxon>Rhizobium/Agrobacterium group</taxon>
        <taxon>Agrobacterium</taxon>
        <taxon>Agrobacterium tumefaciens complex</taxon>
    </lineage>
</organism>
<evidence type="ECO:0000256" key="6">
    <source>
        <dbReference type="ARBA" id="ARBA00022741"/>
    </source>
</evidence>
<sequence>MARITLDKVTKSWGDTRVLQPMTVSIEDGEFVAVLGPSGCGKSTTLFLLAGLYAPSGGEIAFDGHNVNRIDARDRNVGIVFQSYALYPNLTVRQNIAFPLRFKNVPREDVARRVEEAASLVQIGALLDRRPSQLSGGQQQRVALARALVKEPNILLLDEPLSNLDATLRIAMRAELKNIQKRLGITTLIVTHDQIEAITMADRIICMNNGSIAQIGTPDDLYRRPDNLFIAGFIGTPPMNLLKGQAKGEQLQIGDARFDINARCDGEITFGLRPEDITLVKSAEARLEGPVTTVEPMGREVFYTIDTPAGVIHALEYGETIRHAPGDRVGISCKSGLTLVFDATGNRIAGLHADLSHNSTIPAREPEPVN</sequence>
<evidence type="ECO:0000259" key="10">
    <source>
        <dbReference type="PROSITE" id="PS50893"/>
    </source>
</evidence>
<comment type="subcellular location">
    <subcellularLocation>
        <location evidence="1">Cell inner membrane</location>
        <topology evidence="1">Peripheral membrane protein</topology>
    </subcellularLocation>
</comment>
<dbReference type="Pfam" id="PF00005">
    <property type="entry name" value="ABC_tran"/>
    <property type="match status" value="1"/>
</dbReference>
<evidence type="ECO:0000256" key="1">
    <source>
        <dbReference type="ARBA" id="ARBA00004417"/>
    </source>
</evidence>
<dbReference type="GO" id="GO:0140359">
    <property type="term" value="F:ABC-type transporter activity"/>
    <property type="evidence" value="ECO:0007669"/>
    <property type="project" value="UniProtKB-ARBA"/>
</dbReference>
<evidence type="ECO:0000313" key="12">
    <source>
        <dbReference type="Proteomes" id="UP000191988"/>
    </source>
</evidence>
<dbReference type="Gene3D" id="2.40.50.140">
    <property type="entry name" value="Nucleic acid-binding proteins"/>
    <property type="match status" value="1"/>
</dbReference>